<name>A0ABT6G4V1_9FLAO</name>
<keyword evidence="1" id="KW-1133">Transmembrane helix</keyword>
<feature type="transmembrane region" description="Helical" evidence="1">
    <location>
        <begin position="76"/>
        <end position="94"/>
    </location>
</feature>
<dbReference type="Pfam" id="PF10825">
    <property type="entry name" value="DUF2752"/>
    <property type="match status" value="1"/>
</dbReference>
<comment type="caution">
    <text evidence="2">The sequence shown here is derived from an EMBL/GenBank/DDBJ whole genome shotgun (WGS) entry which is preliminary data.</text>
</comment>
<sequence length="99" mass="11470">MFLLIKSIEDYMLPCVIKEHFGFDCIGCGLQRSAVFFIKGQFLDAFLMYPALYPMLLFFVFLIFDMFKKIEHSEKIKLGLASLILIAAVTNYILKLFVN</sequence>
<keyword evidence="1" id="KW-0472">Membrane</keyword>
<dbReference type="Proteomes" id="UP001529085">
    <property type="component" value="Unassembled WGS sequence"/>
</dbReference>
<protein>
    <submittedName>
        <fullName evidence="2">DUF2752 domain-containing protein</fullName>
    </submittedName>
</protein>
<keyword evidence="1" id="KW-0812">Transmembrane</keyword>
<keyword evidence="3" id="KW-1185">Reference proteome</keyword>
<organism evidence="2 3">
    <name type="scientific">Winogradskyella marincola</name>
    <dbReference type="NCBI Taxonomy" id="3037795"/>
    <lineage>
        <taxon>Bacteria</taxon>
        <taxon>Pseudomonadati</taxon>
        <taxon>Bacteroidota</taxon>
        <taxon>Flavobacteriia</taxon>
        <taxon>Flavobacteriales</taxon>
        <taxon>Flavobacteriaceae</taxon>
        <taxon>Winogradskyella</taxon>
    </lineage>
</organism>
<evidence type="ECO:0000313" key="3">
    <source>
        <dbReference type="Proteomes" id="UP001529085"/>
    </source>
</evidence>
<feature type="transmembrane region" description="Helical" evidence="1">
    <location>
        <begin position="46"/>
        <end position="64"/>
    </location>
</feature>
<reference evidence="2 3" key="1">
    <citation type="submission" date="2023-03" db="EMBL/GenBank/DDBJ databases">
        <title>Strain YYF002 represents a novel species in the genus Winogradskyella isolated from seawater.</title>
        <authorList>
            <person name="Fu Z.-Y."/>
        </authorList>
    </citation>
    <scope>NUCLEOTIDE SEQUENCE [LARGE SCALE GENOMIC DNA]</scope>
    <source>
        <strain evidence="2 3">YYF002</strain>
    </source>
</reference>
<dbReference type="EMBL" id="JARSBN010000009">
    <property type="protein sequence ID" value="MDG4717064.1"/>
    <property type="molecule type" value="Genomic_DNA"/>
</dbReference>
<gene>
    <name evidence="2" type="ORF">P7122_14350</name>
</gene>
<accession>A0ABT6G4V1</accession>
<evidence type="ECO:0000313" key="2">
    <source>
        <dbReference type="EMBL" id="MDG4717064.1"/>
    </source>
</evidence>
<evidence type="ECO:0000256" key="1">
    <source>
        <dbReference type="SAM" id="Phobius"/>
    </source>
</evidence>
<proteinExistence type="predicted"/>
<dbReference type="RefSeq" id="WP_278006486.1">
    <property type="nucleotide sequence ID" value="NZ_JARSBN010000009.1"/>
</dbReference>
<dbReference type="InterPro" id="IPR021215">
    <property type="entry name" value="DUF2752"/>
</dbReference>